<evidence type="ECO:0000313" key="3">
    <source>
        <dbReference type="Proteomes" id="UP001500037"/>
    </source>
</evidence>
<organism evidence="2 3">
    <name type="scientific">Kitasatospora nipponensis</name>
    <dbReference type="NCBI Taxonomy" id="258049"/>
    <lineage>
        <taxon>Bacteria</taxon>
        <taxon>Bacillati</taxon>
        <taxon>Actinomycetota</taxon>
        <taxon>Actinomycetes</taxon>
        <taxon>Kitasatosporales</taxon>
        <taxon>Streptomycetaceae</taxon>
        <taxon>Kitasatospora</taxon>
    </lineage>
</organism>
<feature type="compositionally biased region" description="Basic residues" evidence="1">
    <location>
        <begin position="11"/>
        <end position="20"/>
    </location>
</feature>
<reference evidence="2 3" key="1">
    <citation type="journal article" date="2019" name="Int. J. Syst. Evol. Microbiol.">
        <title>The Global Catalogue of Microorganisms (GCM) 10K type strain sequencing project: providing services to taxonomists for standard genome sequencing and annotation.</title>
        <authorList>
            <consortium name="The Broad Institute Genomics Platform"/>
            <consortium name="The Broad Institute Genome Sequencing Center for Infectious Disease"/>
            <person name="Wu L."/>
            <person name="Ma J."/>
        </authorList>
    </citation>
    <scope>NUCLEOTIDE SEQUENCE [LARGE SCALE GENOMIC DNA]</scope>
    <source>
        <strain evidence="2 3">JCM 13004</strain>
    </source>
</reference>
<name>A0ABN1WUC0_9ACTN</name>
<accession>A0ABN1WUC0</accession>
<evidence type="ECO:0000313" key="2">
    <source>
        <dbReference type="EMBL" id="GAA1261075.1"/>
    </source>
</evidence>
<protein>
    <recommendedName>
        <fullName evidence="4">DDE family transposase</fullName>
    </recommendedName>
</protein>
<proteinExistence type="predicted"/>
<dbReference type="Proteomes" id="UP001500037">
    <property type="component" value="Unassembled WGS sequence"/>
</dbReference>
<evidence type="ECO:0008006" key="4">
    <source>
        <dbReference type="Google" id="ProtNLM"/>
    </source>
</evidence>
<evidence type="ECO:0000256" key="1">
    <source>
        <dbReference type="SAM" id="MobiDB-lite"/>
    </source>
</evidence>
<sequence length="101" mass="10905">MAWAAGARPPTRVRQRRRTARAAGPLVRCRKARGTVRMGGAALPTQTADGLCESHGGISNAIDQKQTLEITFRTVKRRAEVGGWEFGAHAGEGGERRADDH</sequence>
<keyword evidence="3" id="KW-1185">Reference proteome</keyword>
<dbReference type="EMBL" id="BAAALF010000143">
    <property type="protein sequence ID" value="GAA1261075.1"/>
    <property type="molecule type" value="Genomic_DNA"/>
</dbReference>
<comment type="caution">
    <text evidence="2">The sequence shown here is derived from an EMBL/GenBank/DDBJ whole genome shotgun (WGS) entry which is preliminary data.</text>
</comment>
<gene>
    <name evidence="2" type="ORF">GCM10009665_58640</name>
</gene>
<feature type="region of interest" description="Disordered" evidence="1">
    <location>
        <begin position="1"/>
        <end position="25"/>
    </location>
</feature>